<feature type="non-terminal residue" evidence="2">
    <location>
        <position position="113"/>
    </location>
</feature>
<dbReference type="Gene3D" id="3.60.10.10">
    <property type="entry name" value="Endonuclease/exonuclease/phosphatase"/>
    <property type="match status" value="1"/>
</dbReference>
<name>A0A8S3GFD8_9BILA</name>
<accession>A0A8S3GFD8</accession>
<dbReference type="Proteomes" id="UP000681967">
    <property type="component" value="Unassembled WGS sequence"/>
</dbReference>
<dbReference type="GO" id="GO:0003824">
    <property type="term" value="F:catalytic activity"/>
    <property type="evidence" value="ECO:0007669"/>
    <property type="project" value="InterPro"/>
</dbReference>
<organism evidence="2 3">
    <name type="scientific">Rotaria magnacalcarata</name>
    <dbReference type="NCBI Taxonomy" id="392030"/>
    <lineage>
        <taxon>Eukaryota</taxon>
        <taxon>Metazoa</taxon>
        <taxon>Spiralia</taxon>
        <taxon>Gnathifera</taxon>
        <taxon>Rotifera</taxon>
        <taxon>Eurotatoria</taxon>
        <taxon>Bdelloidea</taxon>
        <taxon>Philodinida</taxon>
        <taxon>Philodinidae</taxon>
        <taxon>Rotaria</taxon>
    </lineage>
</organism>
<sequence length="113" mass="13667">MYRYDQSIHRWTLCPQVSLTSDDLTIPSASNMFIPERCQFLTWNILFDYYQSEFIYTNQRYEEILKTLKSFLPDVICLQEVTMKFLNLLLDELWLKENNYYIIIMGNILNSDQ</sequence>
<gene>
    <name evidence="2" type="ORF">BYL167_LOCUS74400</name>
</gene>
<reference evidence="2" key="1">
    <citation type="submission" date="2021-02" db="EMBL/GenBank/DDBJ databases">
        <authorList>
            <person name="Nowell W R."/>
        </authorList>
    </citation>
    <scope>NUCLEOTIDE SEQUENCE</scope>
</reference>
<proteinExistence type="predicted"/>
<dbReference type="InterPro" id="IPR005135">
    <property type="entry name" value="Endo/exonuclease/phosphatase"/>
</dbReference>
<dbReference type="AlphaFoldDB" id="A0A8S3GFD8"/>
<dbReference type="SUPFAM" id="SSF56219">
    <property type="entry name" value="DNase I-like"/>
    <property type="match status" value="1"/>
</dbReference>
<dbReference type="InterPro" id="IPR036691">
    <property type="entry name" value="Endo/exonu/phosph_ase_sf"/>
</dbReference>
<dbReference type="Pfam" id="PF03372">
    <property type="entry name" value="Exo_endo_phos"/>
    <property type="match status" value="1"/>
</dbReference>
<feature type="domain" description="Endonuclease/exonuclease/phosphatase" evidence="1">
    <location>
        <begin position="41"/>
        <end position="97"/>
    </location>
</feature>
<evidence type="ECO:0000313" key="2">
    <source>
        <dbReference type="EMBL" id="CAF5160391.1"/>
    </source>
</evidence>
<evidence type="ECO:0000313" key="3">
    <source>
        <dbReference type="Proteomes" id="UP000681967"/>
    </source>
</evidence>
<dbReference type="EMBL" id="CAJOBH010265346">
    <property type="protein sequence ID" value="CAF5160391.1"/>
    <property type="molecule type" value="Genomic_DNA"/>
</dbReference>
<comment type="caution">
    <text evidence="2">The sequence shown here is derived from an EMBL/GenBank/DDBJ whole genome shotgun (WGS) entry which is preliminary data.</text>
</comment>
<evidence type="ECO:0000259" key="1">
    <source>
        <dbReference type="Pfam" id="PF03372"/>
    </source>
</evidence>
<protein>
    <recommendedName>
        <fullName evidence="1">Endonuclease/exonuclease/phosphatase domain-containing protein</fullName>
    </recommendedName>
</protein>